<keyword evidence="13" id="KW-1185">Reference proteome</keyword>
<dbReference type="HAMAP" id="MF_01037">
    <property type="entry name" value="TrmFO"/>
    <property type="match status" value="1"/>
</dbReference>
<feature type="binding site" evidence="10">
    <location>
        <begin position="9"/>
        <end position="14"/>
    </location>
    <ligand>
        <name>FAD</name>
        <dbReference type="ChEBI" id="CHEBI:57692"/>
    </ligand>
</feature>
<organism evidence="12 13">
    <name type="scientific">Desulfoferula mesophila</name>
    <dbReference type="NCBI Taxonomy" id="3058419"/>
    <lineage>
        <taxon>Bacteria</taxon>
        <taxon>Pseudomonadati</taxon>
        <taxon>Thermodesulfobacteriota</taxon>
        <taxon>Desulfarculia</taxon>
        <taxon>Desulfarculales</taxon>
        <taxon>Desulfarculaceae</taxon>
        <taxon>Desulfoferula</taxon>
    </lineage>
</organism>
<dbReference type="InterPro" id="IPR002218">
    <property type="entry name" value="MnmG-rel"/>
</dbReference>
<comment type="subcellular location">
    <subcellularLocation>
        <location evidence="10">Cytoplasm</location>
    </subcellularLocation>
</comment>
<comment type="similarity">
    <text evidence="10">Belongs to the MnmG family. TrmFO subfamily.</text>
</comment>
<dbReference type="PROSITE" id="PS50042">
    <property type="entry name" value="CNMP_BINDING_3"/>
    <property type="match status" value="1"/>
</dbReference>
<dbReference type="NCBIfam" id="TIGR00137">
    <property type="entry name" value="gid_trmFO"/>
    <property type="match status" value="1"/>
</dbReference>
<dbReference type="PANTHER" id="PTHR11806">
    <property type="entry name" value="GLUCOSE INHIBITED DIVISION PROTEIN A"/>
    <property type="match status" value="1"/>
</dbReference>
<evidence type="ECO:0000259" key="11">
    <source>
        <dbReference type="PROSITE" id="PS50042"/>
    </source>
</evidence>
<dbReference type="InterPro" id="IPR000595">
    <property type="entry name" value="cNMP-bd_dom"/>
</dbReference>
<evidence type="ECO:0000256" key="8">
    <source>
        <dbReference type="ARBA" id="ARBA00022857"/>
    </source>
</evidence>
<comment type="function">
    <text evidence="10">Catalyzes the folate-dependent formation of 5-methyl-uridine at position 54 (M-5-U54) in all tRNAs.</text>
</comment>
<reference evidence="13" key="1">
    <citation type="journal article" date="2023" name="Arch. Microbiol.">
        <title>Desulfoferula mesophilus gen. nov. sp. nov., a mesophilic sulfate-reducing bacterium isolated from a brackish lake sediment.</title>
        <authorList>
            <person name="Watanabe T."/>
            <person name="Yabe T."/>
            <person name="Tsuji J.M."/>
            <person name="Fukui M."/>
        </authorList>
    </citation>
    <scope>NUCLEOTIDE SEQUENCE [LARGE SCALE GENOMIC DNA]</scope>
    <source>
        <strain evidence="13">12FAK</strain>
    </source>
</reference>
<dbReference type="KEGG" id="dmp:FAK_00300"/>
<keyword evidence="6 10" id="KW-0819">tRNA processing</keyword>
<dbReference type="NCBIfam" id="NF003739">
    <property type="entry name" value="PRK05335.1"/>
    <property type="match status" value="1"/>
</dbReference>
<evidence type="ECO:0000256" key="10">
    <source>
        <dbReference type="HAMAP-Rule" id="MF_01037"/>
    </source>
</evidence>
<dbReference type="GO" id="GO:0047151">
    <property type="term" value="F:tRNA (uracil(54)-C5)-methyltransferase activity, 5,10-methylenetetrahydrofolate-dependent"/>
    <property type="evidence" value="ECO:0007669"/>
    <property type="project" value="UniProtKB-UniRule"/>
</dbReference>
<proteinExistence type="inferred from homology"/>
<comment type="cofactor">
    <cofactor evidence="1 10">
        <name>FAD</name>
        <dbReference type="ChEBI" id="CHEBI:57692"/>
    </cofactor>
</comment>
<feature type="domain" description="Cyclic nucleotide-binding" evidence="11">
    <location>
        <begin position="70"/>
        <end position="101"/>
    </location>
</feature>
<dbReference type="PRINTS" id="PR00411">
    <property type="entry name" value="PNDRDTASEI"/>
</dbReference>
<dbReference type="EMBL" id="AP028679">
    <property type="protein sequence ID" value="BEQ12964.1"/>
    <property type="molecule type" value="Genomic_DNA"/>
</dbReference>
<gene>
    <name evidence="10 12" type="primary">trmFO</name>
    <name evidence="12" type="ORF">FAK_00300</name>
</gene>
<evidence type="ECO:0000256" key="5">
    <source>
        <dbReference type="ARBA" id="ARBA00022679"/>
    </source>
</evidence>
<dbReference type="GO" id="GO:0002098">
    <property type="term" value="P:tRNA wobble uridine modification"/>
    <property type="evidence" value="ECO:0007669"/>
    <property type="project" value="TreeGrafter"/>
</dbReference>
<name>A0AAU9EEI4_9BACT</name>
<keyword evidence="9 10" id="KW-0520">NAD</keyword>
<accession>A0AAU9EEI4</accession>
<evidence type="ECO:0000256" key="7">
    <source>
        <dbReference type="ARBA" id="ARBA00022827"/>
    </source>
</evidence>
<dbReference type="SUPFAM" id="SSF51905">
    <property type="entry name" value="FAD/NAD(P)-binding domain"/>
    <property type="match status" value="1"/>
</dbReference>
<keyword evidence="2 10" id="KW-0963">Cytoplasm</keyword>
<dbReference type="Gene3D" id="3.50.50.60">
    <property type="entry name" value="FAD/NAD(P)-binding domain"/>
    <property type="match status" value="2"/>
</dbReference>
<dbReference type="InterPro" id="IPR004417">
    <property type="entry name" value="TrmFO"/>
</dbReference>
<sequence>MSSELLVIGGGLAGCEAALAAARSGVAVRLVDMKPEQFSPAHHSPHLGELVCSNSLRSDVLTSAVGLLKAEMSLLDSAVMRAARATAVGAGKALAVDREAFAGHLEGQIAAQPLISRETALVDTLPDEVAVLATGPLTAGALADQLAKLTGSNHLHFYDAIAPIVSLESVDMDHAYWGDRYGEPGQGDYLNCPLSREEWAEFYAALTTAEQVPLKDFESPQFFEGCLPIEVMAARGEKTLLFGPMKPVGLEDPATGKRPHAVVQLRKENAAGSVLNLVGFQTKLTYPAQDAVFRKIPALAGAEFVRWGSIHRNTFLDAPRVLDPHQRLIAAPHLFVAGQLSGVEGYVESAAMGILCGINAANLLHDRPLLSPPPTCALGGLVRHLRDTTSKSFQPSNVNFGLLPPLEGKVFKRQRGAAQARRALTDFLAWMAEAGLEPAGPLPEVPEEARA</sequence>
<keyword evidence="3 10" id="KW-0489">Methyltransferase</keyword>
<dbReference type="Proteomes" id="UP001366166">
    <property type="component" value="Chromosome"/>
</dbReference>
<dbReference type="RefSeq" id="WP_338604053.1">
    <property type="nucleotide sequence ID" value="NZ_AP028679.1"/>
</dbReference>
<evidence type="ECO:0000256" key="4">
    <source>
        <dbReference type="ARBA" id="ARBA00022630"/>
    </source>
</evidence>
<dbReference type="PANTHER" id="PTHR11806:SF2">
    <property type="entry name" value="METHYLENETETRAHYDROFOLATE--TRNA-(URACIL-5-)-METHYLTRANSFERASE TRMFO"/>
    <property type="match status" value="1"/>
</dbReference>
<dbReference type="GO" id="GO:0050660">
    <property type="term" value="F:flavin adenine dinucleotide binding"/>
    <property type="evidence" value="ECO:0007669"/>
    <property type="project" value="UniProtKB-UniRule"/>
</dbReference>
<comment type="catalytic activity">
    <reaction evidence="10">
        <text>uridine(54) in tRNA + (6R)-5,10-methylene-5,6,7,8-tetrahydrofolate + NADPH + H(+) = 5-methyluridine(54) in tRNA + (6S)-5,6,7,8-tetrahydrofolate + NADP(+)</text>
        <dbReference type="Rhea" id="RHEA:62372"/>
        <dbReference type="Rhea" id="RHEA-COMP:10167"/>
        <dbReference type="Rhea" id="RHEA-COMP:10193"/>
        <dbReference type="ChEBI" id="CHEBI:15378"/>
        <dbReference type="ChEBI" id="CHEBI:15636"/>
        <dbReference type="ChEBI" id="CHEBI:57453"/>
        <dbReference type="ChEBI" id="CHEBI:57783"/>
        <dbReference type="ChEBI" id="CHEBI:58349"/>
        <dbReference type="ChEBI" id="CHEBI:65315"/>
        <dbReference type="ChEBI" id="CHEBI:74447"/>
        <dbReference type="EC" id="2.1.1.74"/>
    </reaction>
</comment>
<evidence type="ECO:0000256" key="2">
    <source>
        <dbReference type="ARBA" id="ARBA00022490"/>
    </source>
</evidence>
<dbReference type="InterPro" id="IPR036188">
    <property type="entry name" value="FAD/NAD-bd_sf"/>
</dbReference>
<evidence type="ECO:0000313" key="12">
    <source>
        <dbReference type="EMBL" id="BEQ12964.1"/>
    </source>
</evidence>
<evidence type="ECO:0000256" key="1">
    <source>
        <dbReference type="ARBA" id="ARBA00001974"/>
    </source>
</evidence>
<dbReference type="GO" id="GO:0005829">
    <property type="term" value="C:cytosol"/>
    <property type="evidence" value="ECO:0007669"/>
    <property type="project" value="TreeGrafter"/>
</dbReference>
<comment type="catalytic activity">
    <reaction evidence="10">
        <text>uridine(54) in tRNA + (6R)-5,10-methylene-5,6,7,8-tetrahydrofolate + NADH + H(+) = 5-methyluridine(54) in tRNA + (6S)-5,6,7,8-tetrahydrofolate + NAD(+)</text>
        <dbReference type="Rhea" id="RHEA:16873"/>
        <dbReference type="Rhea" id="RHEA-COMP:10167"/>
        <dbReference type="Rhea" id="RHEA-COMP:10193"/>
        <dbReference type="ChEBI" id="CHEBI:15378"/>
        <dbReference type="ChEBI" id="CHEBI:15636"/>
        <dbReference type="ChEBI" id="CHEBI:57453"/>
        <dbReference type="ChEBI" id="CHEBI:57540"/>
        <dbReference type="ChEBI" id="CHEBI:57945"/>
        <dbReference type="ChEBI" id="CHEBI:65315"/>
        <dbReference type="ChEBI" id="CHEBI:74447"/>
        <dbReference type="EC" id="2.1.1.74"/>
    </reaction>
</comment>
<keyword evidence="7 10" id="KW-0274">FAD</keyword>
<evidence type="ECO:0000256" key="9">
    <source>
        <dbReference type="ARBA" id="ARBA00023027"/>
    </source>
</evidence>
<keyword evidence="8 10" id="KW-0521">NADP</keyword>
<dbReference type="Pfam" id="PF01134">
    <property type="entry name" value="GIDA"/>
    <property type="match status" value="1"/>
</dbReference>
<keyword evidence="4 10" id="KW-0285">Flavoprotein</keyword>
<dbReference type="AlphaFoldDB" id="A0AAU9EEI4"/>
<evidence type="ECO:0000256" key="6">
    <source>
        <dbReference type="ARBA" id="ARBA00022694"/>
    </source>
</evidence>
<protein>
    <recommendedName>
        <fullName evidence="10">Methylenetetrahydrofolate--tRNA-(uracil-5-)-methyltransferase TrmFO</fullName>
        <ecNumber evidence="10">2.1.1.74</ecNumber>
    </recommendedName>
    <alternativeName>
        <fullName evidence="10">Folate-dependent tRNA (uracil-5-)-methyltransferase</fullName>
    </alternativeName>
    <alternativeName>
        <fullName evidence="10">Folate-dependent tRNA(M-5-U54)-methyltransferase</fullName>
    </alternativeName>
</protein>
<dbReference type="GO" id="GO:0030488">
    <property type="term" value="P:tRNA methylation"/>
    <property type="evidence" value="ECO:0007669"/>
    <property type="project" value="TreeGrafter"/>
</dbReference>
<evidence type="ECO:0000256" key="3">
    <source>
        <dbReference type="ARBA" id="ARBA00022603"/>
    </source>
</evidence>
<evidence type="ECO:0000313" key="13">
    <source>
        <dbReference type="Proteomes" id="UP001366166"/>
    </source>
</evidence>
<keyword evidence="5 10" id="KW-0808">Transferase</keyword>
<dbReference type="EC" id="2.1.1.74" evidence="10"/>
<dbReference type="InterPro" id="IPR040131">
    <property type="entry name" value="MnmG_N"/>
</dbReference>